<keyword evidence="3 6" id="KW-1133">Transmembrane helix</keyword>
<feature type="transmembrane region" description="Helical" evidence="6">
    <location>
        <begin position="428"/>
        <end position="448"/>
    </location>
</feature>
<feature type="domain" description="ABC transmembrane type-1" evidence="7">
    <location>
        <begin position="151"/>
        <end position="234"/>
    </location>
</feature>
<dbReference type="Pfam" id="PF00664">
    <property type="entry name" value="ABC_membrane"/>
    <property type="match status" value="3"/>
</dbReference>
<dbReference type="PANTHER" id="PTHR24222:SF86">
    <property type="entry name" value="ABC TRANSPORTER B FAMILY PROTEIN"/>
    <property type="match status" value="1"/>
</dbReference>
<feature type="transmembrane region" description="Helical" evidence="6">
    <location>
        <begin position="348"/>
        <end position="365"/>
    </location>
</feature>
<organism evidence="8 9">
    <name type="scientific">Ilex paraguariensis</name>
    <name type="common">yerba mate</name>
    <dbReference type="NCBI Taxonomy" id="185542"/>
    <lineage>
        <taxon>Eukaryota</taxon>
        <taxon>Viridiplantae</taxon>
        <taxon>Streptophyta</taxon>
        <taxon>Embryophyta</taxon>
        <taxon>Tracheophyta</taxon>
        <taxon>Spermatophyta</taxon>
        <taxon>Magnoliopsida</taxon>
        <taxon>eudicotyledons</taxon>
        <taxon>Gunneridae</taxon>
        <taxon>Pentapetalae</taxon>
        <taxon>asterids</taxon>
        <taxon>campanulids</taxon>
        <taxon>Aquifoliales</taxon>
        <taxon>Aquifoliaceae</taxon>
        <taxon>Ilex</taxon>
    </lineage>
</organism>
<dbReference type="Gene3D" id="1.20.1560.10">
    <property type="entry name" value="ABC transporter type 1, transmembrane domain"/>
    <property type="match status" value="2"/>
</dbReference>
<accession>A0ABC8TUC8</accession>
<reference evidence="8 9" key="1">
    <citation type="submission" date="2024-02" db="EMBL/GenBank/DDBJ databases">
        <authorList>
            <person name="Vignale AGUSTIN F."/>
            <person name="Sosa J E."/>
            <person name="Modenutti C."/>
        </authorList>
    </citation>
    <scope>NUCLEOTIDE SEQUENCE [LARGE SCALE GENOMIC DNA]</scope>
</reference>
<dbReference type="AlphaFoldDB" id="A0ABC8TUC8"/>
<feature type="compositionally biased region" description="Basic and acidic residues" evidence="5">
    <location>
        <begin position="17"/>
        <end position="28"/>
    </location>
</feature>
<name>A0ABC8TUC8_9AQUA</name>
<dbReference type="CDD" id="cd18578">
    <property type="entry name" value="ABC_6TM_Pgp_ABCB1_D2_like"/>
    <property type="match status" value="1"/>
</dbReference>
<protein>
    <recommendedName>
        <fullName evidence="7">ABC transmembrane type-1 domain-containing protein</fullName>
    </recommendedName>
</protein>
<feature type="transmembrane region" description="Helical" evidence="6">
    <location>
        <begin position="303"/>
        <end position="327"/>
    </location>
</feature>
<evidence type="ECO:0000256" key="6">
    <source>
        <dbReference type="SAM" id="Phobius"/>
    </source>
</evidence>
<evidence type="ECO:0000256" key="2">
    <source>
        <dbReference type="ARBA" id="ARBA00022692"/>
    </source>
</evidence>
<evidence type="ECO:0000256" key="5">
    <source>
        <dbReference type="SAM" id="MobiDB-lite"/>
    </source>
</evidence>
<dbReference type="InterPro" id="IPR011527">
    <property type="entry name" value="ABC1_TM_dom"/>
</dbReference>
<dbReference type="PANTHER" id="PTHR24222">
    <property type="entry name" value="ABC TRANSPORTER B FAMILY"/>
    <property type="match status" value="1"/>
</dbReference>
<evidence type="ECO:0000313" key="9">
    <source>
        <dbReference type="Proteomes" id="UP001642360"/>
    </source>
</evidence>
<keyword evidence="2 6" id="KW-0812">Transmembrane</keyword>
<dbReference type="InterPro" id="IPR036640">
    <property type="entry name" value="ABC1_TM_sf"/>
</dbReference>
<comment type="caution">
    <text evidence="8">The sequence shown here is derived from an EMBL/GenBank/DDBJ whole genome shotgun (WGS) entry which is preliminary data.</text>
</comment>
<feature type="compositionally biased region" description="Polar residues" evidence="5">
    <location>
        <begin position="1"/>
        <end position="15"/>
    </location>
</feature>
<dbReference type="EMBL" id="CAUOFW020005818">
    <property type="protein sequence ID" value="CAK9171657.1"/>
    <property type="molecule type" value="Genomic_DNA"/>
</dbReference>
<dbReference type="SUPFAM" id="SSF90123">
    <property type="entry name" value="ABC transporter transmembrane region"/>
    <property type="match status" value="2"/>
</dbReference>
<dbReference type="Proteomes" id="UP001642360">
    <property type="component" value="Unassembled WGS sequence"/>
</dbReference>
<evidence type="ECO:0000256" key="4">
    <source>
        <dbReference type="ARBA" id="ARBA00023136"/>
    </source>
</evidence>
<feature type="domain" description="ABC transmembrane type-1" evidence="7">
    <location>
        <begin position="307"/>
        <end position="551"/>
    </location>
</feature>
<keyword evidence="9" id="KW-1185">Reference proteome</keyword>
<dbReference type="InterPro" id="IPR039421">
    <property type="entry name" value="Type_1_exporter"/>
</dbReference>
<evidence type="ECO:0000259" key="7">
    <source>
        <dbReference type="PROSITE" id="PS50929"/>
    </source>
</evidence>
<feature type="transmembrane region" description="Helical" evidence="6">
    <location>
        <begin position="203"/>
        <end position="223"/>
    </location>
</feature>
<feature type="region of interest" description="Disordered" evidence="5">
    <location>
        <begin position="1"/>
        <end position="28"/>
    </location>
</feature>
<proteinExistence type="predicted"/>
<gene>
    <name evidence="8" type="ORF">ILEXP_LOCUS41241</name>
</gene>
<feature type="domain" description="ABC transmembrane type-1" evidence="7">
    <location>
        <begin position="53"/>
        <end position="124"/>
    </location>
</feature>
<dbReference type="PROSITE" id="PS50929">
    <property type="entry name" value="ABC_TM1F"/>
    <property type="match status" value="3"/>
</dbReference>
<dbReference type="GO" id="GO:0016020">
    <property type="term" value="C:membrane"/>
    <property type="evidence" value="ECO:0007669"/>
    <property type="project" value="UniProtKB-SubCell"/>
</dbReference>
<evidence type="ECO:0000313" key="8">
    <source>
        <dbReference type="EMBL" id="CAK9171657.1"/>
    </source>
</evidence>
<sequence>MSDQTPIPATGTTETGDADKKNKGREDSKKTPEVSFIRLFAFADVYDYFLMSFGSIEVACWMQTGERQAAKMRVAYLRSVLSQDVSQFDVQTSTGEVIAAITSGVIFIQDAISEKVKNVFQMLLRGLRRKATAFYVHTIMNLAVANTVTLFISRVIGNVRTVQAFAGEERAVKSYTAALRNSYNYGTKAGLAKGLGLGTMQCVLFLSWALLVWFASIIVHKGVANGGETFSTMINVVVPGLITSREGSIRYSGDFCHSTTASCGASFRSNKDSTSGIGADGAEIAKSPPVSCRRLYSMVGPDWIYGVVGTVCALFAGAQMPLFALGISQALVSYYKDWDTTRHEVQKTALLFCGGAVITVIFQAIEHLCFGIMGEQVTLRVREMMFTAILGNEIGWFDDTNTTSSMLASRLESDATLLRTVVVDRSTILIQNVGLVVTSFIVSFILNWRLTLVVMATYPLLISGHISEKLYMKGCGANLSKTYLQANMLAGEAVSNIRTVAAFCSEEKVIGLYACELVEPSRHAFIRGQTAGIFYGVSQFFIYSSYGLALW</sequence>
<evidence type="ECO:0000256" key="1">
    <source>
        <dbReference type="ARBA" id="ARBA00004141"/>
    </source>
</evidence>
<evidence type="ECO:0000256" key="3">
    <source>
        <dbReference type="ARBA" id="ARBA00022989"/>
    </source>
</evidence>
<comment type="subcellular location">
    <subcellularLocation>
        <location evidence="1">Membrane</location>
        <topology evidence="1">Multi-pass membrane protein</topology>
    </subcellularLocation>
</comment>
<keyword evidence="4 6" id="KW-0472">Membrane</keyword>